<dbReference type="GO" id="GO:0016020">
    <property type="term" value="C:membrane"/>
    <property type="evidence" value="ECO:0007669"/>
    <property type="project" value="InterPro"/>
</dbReference>
<feature type="domain" description="CusB-like beta-barrel" evidence="4">
    <location>
        <begin position="382"/>
        <end position="450"/>
    </location>
</feature>
<dbReference type="Gene3D" id="1.10.287.470">
    <property type="entry name" value="Helix hairpin bin"/>
    <property type="match status" value="1"/>
</dbReference>
<feature type="region of interest" description="Disordered" evidence="3">
    <location>
        <begin position="1"/>
        <end position="26"/>
    </location>
</feature>
<proteinExistence type="inferred from homology"/>
<evidence type="ECO:0000259" key="4">
    <source>
        <dbReference type="Pfam" id="PF25954"/>
    </source>
</evidence>
<dbReference type="EMBL" id="CP036279">
    <property type="protein sequence ID" value="QDU59917.1"/>
    <property type="molecule type" value="Genomic_DNA"/>
</dbReference>
<dbReference type="Gene3D" id="2.40.420.20">
    <property type="match status" value="1"/>
</dbReference>
<dbReference type="Gene3D" id="2.40.30.170">
    <property type="match status" value="1"/>
</dbReference>
<dbReference type="GO" id="GO:0030313">
    <property type="term" value="C:cell envelope"/>
    <property type="evidence" value="ECO:0007669"/>
    <property type="project" value="TreeGrafter"/>
</dbReference>
<comment type="similarity">
    <text evidence="1">Belongs to the membrane fusion protein (MFP) (TC 8.A.1) family.</text>
</comment>
<dbReference type="InterPro" id="IPR058647">
    <property type="entry name" value="BSH_CzcB-like"/>
</dbReference>
<gene>
    <name evidence="7" type="primary">czcB</name>
    <name evidence="7" type="ORF">Pan216_07500</name>
</gene>
<evidence type="ECO:0000256" key="2">
    <source>
        <dbReference type="ARBA" id="ARBA00022448"/>
    </source>
</evidence>
<feature type="domain" description="CzcB-like C-terminal circularly permuted SH3-like" evidence="6">
    <location>
        <begin position="463"/>
        <end position="531"/>
    </location>
</feature>
<dbReference type="Gene3D" id="2.40.50.100">
    <property type="match status" value="1"/>
</dbReference>
<dbReference type="GO" id="GO:0022857">
    <property type="term" value="F:transmembrane transporter activity"/>
    <property type="evidence" value="ECO:0007669"/>
    <property type="project" value="InterPro"/>
</dbReference>
<dbReference type="RefSeq" id="WP_145254957.1">
    <property type="nucleotide sequence ID" value="NZ_CP036279.1"/>
</dbReference>
<reference evidence="7 8" key="1">
    <citation type="submission" date="2019-02" db="EMBL/GenBank/DDBJ databases">
        <title>Deep-cultivation of Planctomycetes and their phenomic and genomic characterization uncovers novel biology.</title>
        <authorList>
            <person name="Wiegand S."/>
            <person name="Jogler M."/>
            <person name="Boedeker C."/>
            <person name="Pinto D."/>
            <person name="Vollmers J."/>
            <person name="Rivas-Marin E."/>
            <person name="Kohn T."/>
            <person name="Peeters S.H."/>
            <person name="Heuer A."/>
            <person name="Rast P."/>
            <person name="Oberbeckmann S."/>
            <person name="Bunk B."/>
            <person name="Jeske O."/>
            <person name="Meyerdierks A."/>
            <person name="Storesund J.E."/>
            <person name="Kallscheuer N."/>
            <person name="Luecker S."/>
            <person name="Lage O.M."/>
            <person name="Pohl T."/>
            <person name="Merkel B.J."/>
            <person name="Hornburger P."/>
            <person name="Mueller R.-W."/>
            <person name="Bruemmer F."/>
            <person name="Labrenz M."/>
            <person name="Spormann A.M."/>
            <person name="Op den Camp H."/>
            <person name="Overmann J."/>
            <person name="Amann R."/>
            <person name="Jetten M.S.M."/>
            <person name="Mascher T."/>
            <person name="Medema M.H."/>
            <person name="Devos D.P."/>
            <person name="Kaster A.-K."/>
            <person name="Ovreas L."/>
            <person name="Rohde M."/>
            <person name="Galperin M.Y."/>
            <person name="Jogler C."/>
        </authorList>
    </citation>
    <scope>NUCLEOTIDE SEQUENCE [LARGE SCALE GENOMIC DNA]</scope>
    <source>
        <strain evidence="7 8">Pan216</strain>
    </source>
</reference>
<dbReference type="Pfam" id="PF25975">
    <property type="entry name" value="CzcB_C"/>
    <property type="match status" value="1"/>
</dbReference>
<dbReference type="PANTHER" id="PTHR30097:SF4">
    <property type="entry name" value="SLR6042 PROTEIN"/>
    <property type="match status" value="1"/>
</dbReference>
<dbReference type="InterPro" id="IPR006143">
    <property type="entry name" value="RND_pump_MFP"/>
</dbReference>
<dbReference type="PANTHER" id="PTHR30097">
    <property type="entry name" value="CATION EFFLUX SYSTEM PROTEIN CUSB"/>
    <property type="match status" value="1"/>
</dbReference>
<evidence type="ECO:0000256" key="1">
    <source>
        <dbReference type="ARBA" id="ARBA00009477"/>
    </source>
</evidence>
<dbReference type="NCBIfam" id="TIGR01730">
    <property type="entry name" value="RND_mfp"/>
    <property type="match status" value="1"/>
</dbReference>
<dbReference type="Pfam" id="PF25954">
    <property type="entry name" value="Beta-barrel_RND_2"/>
    <property type="match status" value="1"/>
</dbReference>
<dbReference type="GO" id="GO:0015679">
    <property type="term" value="P:plasma membrane copper ion transport"/>
    <property type="evidence" value="ECO:0007669"/>
    <property type="project" value="TreeGrafter"/>
</dbReference>
<keyword evidence="2" id="KW-0813">Transport</keyword>
<evidence type="ECO:0000259" key="5">
    <source>
        <dbReference type="Pfam" id="PF25973"/>
    </source>
</evidence>
<evidence type="ECO:0000313" key="7">
    <source>
        <dbReference type="EMBL" id="QDU59917.1"/>
    </source>
</evidence>
<protein>
    <submittedName>
        <fullName evidence="7">Cobalt-zinc-cadmium resistance protein CzcB</fullName>
    </submittedName>
</protein>
<evidence type="ECO:0000256" key="3">
    <source>
        <dbReference type="SAM" id="MobiDB-lite"/>
    </source>
</evidence>
<dbReference type="AlphaFoldDB" id="A0A518AYW4"/>
<dbReference type="InterPro" id="IPR058792">
    <property type="entry name" value="Beta-barrel_RND_2"/>
</dbReference>
<sequence length="548" mass="59543">MSQELLEHPASNPSLRRDDVNGSACPPLSSGRHSLGEWLLDSLPTVVVLACLGAVGYLGHRTGWSMPKFSTLLGTSTTEPDDWCEEHGVAESQCVACRVGLFQRGPDHGWCATHGVHNCPLDHPEVAQRKSGDPVTQADLDRAARALAWSHRKRNNAACTTYLSRIQFASIETVQQAGVDVELVERGPIVESVAGNGEIVYDPTMLAKLSSPVPGSVWRVEKSIGDSVQKGELLALVDGVEVGKTKSRLVQALVDEKLQHRHVERLKAAREAIADRQILEAEAALAKATAVVLSAEQALVNLGLPADAERLRGLSEQEVMDDLRFLGISKETQKRLGQDVMTANLLPIRSPMDGVIVDRRVVTGEVVDSSHVLFRVADTNRMWLVVNVPMEHATKLSPGQTVRFRPGGSREEVTGTLDWISTAVDPQTRMLKVRAELDNTKGTLRDETFGSGQIILREEEEAIVVPNNAIHWEGCCQVVFVRDRGYFDSPSSPKVFHVRTVRLGATNGNSTEVIAGLLPGEVVATSGSDVLRAQLLKNNLGEGCCVDE</sequence>
<evidence type="ECO:0000313" key="8">
    <source>
        <dbReference type="Proteomes" id="UP000317093"/>
    </source>
</evidence>
<dbReference type="Pfam" id="PF25973">
    <property type="entry name" value="BSH_CzcB"/>
    <property type="match status" value="1"/>
</dbReference>
<evidence type="ECO:0000259" key="6">
    <source>
        <dbReference type="Pfam" id="PF25975"/>
    </source>
</evidence>
<dbReference type="InterPro" id="IPR058649">
    <property type="entry name" value="CzcB_C"/>
</dbReference>
<dbReference type="KEGG" id="knv:Pan216_07500"/>
<name>A0A518AYW4_9BACT</name>
<organism evidence="7 8">
    <name type="scientific">Kolteria novifilia</name>
    <dbReference type="NCBI Taxonomy" id="2527975"/>
    <lineage>
        <taxon>Bacteria</taxon>
        <taxon>Pseudomonadati</taxon>
        <taxon>Planctomycetota</taxon>
        <taxon>Planctomycetia</taxon>
        <taxon>Kolteriales</taxon>
        <taxon>Kolteriaceae</taxon>
        <taxon>Kolteria</taxon>
    </lineage>
</organism>
<dbReference type="Proteomes" id="UP000317093">
    <property type="component" value="Chromosome"/>
</dbReference>
<dbReference type="GO" id="GO:0060003">
    <property type="term" value="P:copper ion export"/>
    <property type="evidence" value="ECO:0007669"/>
    <property type="project" value="TreeGrafter"/>
</dbReference>
<dbReference type="SUPFAM" id="SSF111369">
    <property type="entry name" value="HlyD-like secretion proteins"/>
    <property type="match status" value="1"/>
</dbReference>
<dbReference type="OrthoDB" id="9806939at2"/>
<accession>A0A518AYW4</accession>
<feature type="domain" description="CzcB-like barrel-sandwich hybrid" evidence="5">
    <location>
        <begin position="207"/>
        <end position="378"/>
    </location>
</feature>
<dbReference type="InterPro" id="IPR051909">
    <property type="entry name" value="MFP_Cation_Efflux"/>
</dbReference>
<keyword evidence="8" id="KW-1185">Reference proteome</keyword>